<gene>
    <name evidence="2" type="ORF">CRI93_14425</name>
</gene>
<dbReference type="AlphaFoldDB" id="A0A2H3NIA5"/>
<protein>
    <recommendedName>
        <fullName evidence="4">Lipocalin-like domain-containing protein</fullName>
    </recommendedName>
</protein>
<dbReference type="Proteomes" id="UP000221024">
    <property type="component" value="Unassembled WGS sequence"/>
</dbReference>
<keyword evidence="3" id="KW-1185">Reference proteome</keyword>
<feature type="signal peptide" evidence="1">
    <location>
        <begin position="1"/>
        <end position="27"/>
    </location>
</feature>
<accession>A0A2H3NIA5</accession>
<dbReference type="RefSeq" id="WP_098063351.1">
    <property type="nucleotide sequence ID" value="NZ_PDEP01000020.1"/>
</dbReference>
<evidence type="ECO:0000313" key="3">
    <source>
        <dbReference type="Proteomes" id="UP000221024"/>
    </source>
</evidence>
<feature type="chain" id="PRO_5013749554" description="Lipocalin-like domain-containing protein" evidence="1">
    <location>
        <begin position="28"/>
        <end position="167"/>
    </location>
</feature>
<dbReference type="EMBL" id="PDEP01000020">
    <property type="protein sequence ID" value="PEN04759.1"/>
    <property type="molecule type" value="Genomic_DNA"/>
</dbReference>
<organism evidence="2 3">
    <name type="scientific">Longimonas halophila</name>
    <dbReference type="NCBI Taxonomy" id="1469170"/>
    <lineage>
        <taxon>Bacteria</taxon>
        <taxon>Pseudomonadati</taxon>
        <taxon>Rhodothermota</taxon>
        <taxon>Rhodothermia</taxon>
        <taxon>Rhodothermales</taxon>
        <taxon>Salisaetaceae</taxon>
        <taxon>Longimonas</taxon>
    </lineage>
</organism>
<keyword evidence="1" id="KW-0732">Signal</keyword>
<evidence type="ECO:0000313" key="2">
    <source>
        <dbReference type="EMBL" id="PEN04759.1"/>
    </source>
</evidence>
<sequence length="167" mass="17862">MTLLALGRKTFAAVLLLLCYSIGCTTAPEGTQIQALSGSWQITELDIAGPRGDLTTALQSRYETLPTLTVDDDAGRAARYVITGMRTGSASPLRVEGQIEEVGTNTIAFVSGFETDIVWTLDVQTGTRARLASGPGLQGPAPLLRALLPSINWRDTEGARLQIERTD</sequence>
<comment type="caution">
    <text evidence="2">The sequence shown here is derived from an EMBL/GenBank/DDBJ whole genome shotgun (WGS) entry which is preliminary data.</text>
</comment>
<reference evidence="2 3" key="1">
    <citation type="submission" date="2017-10" db="EMBL/GenBank/DDBJ databases">
        <title>Draft genome of Longimonas halophila.</title>
        <authorList>
            <person name="Goh K.M."/>
            <person name="Shamsir M.S."/>
            <person name="Lim S.W."/>
        </authorList>
    </citation>
    <scope>NUCLEOTIDE SEQUENCE [LARGE SCALE GENOMIC DNA]</scope>
    <source>
        <strain evidence="2 3">KCTC 42399</strain>
    </source>
</reference>
<name>A0A2H3NIA5_9BACT</name>
<evidence type="ECO:0008006" key="4">
    <source>
        <dbReference type="Google" id="ProtNLM"/>
    </source>
</evidence>
<proteinExistence type="predicted"/>
<evidence type="ECO:0000256" key="1">
    <source>
        <dbReference type="SAM" id="SignalP"/>
    </source>
</evidence>